<dbReference type="PANTHER" id="PTHR33542">
    <property type="entry name" value="SIROHYDROCHLORIN FERROCHELATASE, CHLOROPLASTIC"/>
    <property type="match status" value="1"/>
</dbReference>
<dbReference type="RefSeq" id="WP_129729115.1">
    <property type="nucleotide sequence ID" value="NZ_JBHMAF010000017.1"/>
</dbReference>
<dbReference type="Pfam" id="PF01903">
    <property type="entry name" value="CbiX"/>
    <property type="match status" value="2"/>
</dbReference>
<dbReference type="InterPro" id="IPR050963">
    <property type="entry name" value="Sirohydro_Cobaltochel/CbiX"/>
</dbReference>
<keyword evidence="1" id="KW-0479">Metal-binding</keyword>
<dbReference type="Proteomes" id="UP001589609">
    <property type="component" value="Unassembled WGS sequence"/>
</dbReference>
<dbReference type="EMBL" id="JBHMAF010000017">
    <property type="protein sequence ID" value="MFB9757787.1"/>
    <property type="molecule type" value="Genomic_DNA"/>
</dbReference>
<name>A0ABV5WB39_9BACI</name>
<proteinExistence type="predicted"/>
<dbReference type="CDD" id="cd03416">
    <property type="entry name" value="CbiX_SirB_N"/>
    <property type="match status" value="1"/>
</dbReference>
<evidence type="ECO:0000256" key="1">
    <source>
        <dbReference type="ARBA" id="ARBA00022723"/>
    </source>
</evidence>
<evidence type="ECO:0000313" key="4">
    <source>
        <dbReference type="Proteomes" id="UP001589609"/>
    </source>
</evidence>
<evidence type="ECO:0000256" key="2">
    <source>
        <dbReference type="ARBA" id="ARBA00023239"/>
    </source>
</evidence>
<gene>
    <name evidence="3" type="ORF">ACFFMS_04415</name>
</gene>
<reference evidence="3 4" key="1">
    <citation type="submission" date="2024-09" db="EMBL/GenBank/DDBJ databases">
        <authorList>
            <person name="Sun Q."/>
            <person name="Mori K."/>
        </authorList>
    </citation>
    <scope>NUCLEOTIDE SEQUENCE [LARGE SCALE GENOMIC DNA]</scope>
    <source>
        <strain evidence="3 4">JCM 11201</strain>
    </source>
</reference>
<dbReference type="Gene3D" id="3.40.50.1400">
    <property type="match status" value="2"/>
</dbReference>
<dbReference type="SUPFAM" id="SSF53800">
    <property type="entry name" value="Chelatase"/>
    <property type="match status" value="1"/>
</dbReference>
<organism evidence="3 4">
    <name type="scientific">Ectobacillus funiculus</name>
    <dbReference type="NCBI Taxonomy" id="137993"/>
    <lineage>
        <taxon>Bacteria</taxon>
        <taxon>Bacillati</taxon>
        <taxon>Bacillota</taxon>
        <taxon>Bacilli</taxon>
        <taxon>Bacillales</taxon>
        <taxon>Bacillaceae</taxon>
        <taxon>Ectobacillus</taxon>
    </lineage>
</organism>
<dbReference type="PANTHER" id="PTHR33542:SF3">
    <property type="entry name" value="SIROHYDROCHLORIN FERROCHELATASE, CHLOROPLASTIC"/>
    <property type="match status" value="1"/>
</dbReference>
<comment type="caution">
    <text evidence="3">The sequence shown here is derived from an EMBL/GenBank/DDBJ whole genome shotgun (WGS) entry which is preliminary data.</text>
</comment>
<keyword evidence="4" id="KW-1185">Reference proteome</keyword>
<sequence>MQAVLYICHGSRVKEACEQARFFVSQAMADIDVPIQEVCFLELAEPSIEAGLRVCVERGATRVAAVPILLLTAAHAKEDIPNELAEVKQNYPDVTLTYGEPFGVHDEIVSILLERIGKERIAEDAMVLLVGRGSSDPDVKRDMGNIASRLQHTYPFQKVDICFLAAAEPSFEQGLEMALASGHKQVFVVPYLLFTGILMKKMERTIKKLGREELILCDYLGYHPNLRKVLATRVQEAMEGEEYVPTYATHTK</sequence>
<accession>A0ABV5WB39</accession>
<dbReference type="CDD" id="cd03414">
    <property type="entry name" value="CbiX_SirB_C"/>
    <property type="match status" value="1"/>
</dbReference>
<evidence type="ECO:0000313" key="3">
    <source>
        <dbReference type="EMBL" id="MFB9757787.1"/>
    </source>
</evidence>
<protein>
    <submittedName>
        <fullName evidence="3">Sirohydrochlorin chelatase</fullName>
    </submittedName>
</protein>
<keyword evidence="2" id="KW-0456">Lyase</keyword>
<dbReference type="InterPro" id="IPR002762">
    <property type="entry name" value="CbiX-like"/>
</dbReference>